<feature type="compositionally biased region" description="Low complexity" evidence="1">
    <location>
        <begin position="18"/>
        <end position="43"/>
    </location>
</feature>
<gene>
    <name evidence="2" type="ORF">DCAR_0209062</name>
</gene>
<sequence>MQATGKPLLIRNPRVRDQSNAAKAAKASKDTATATQASQTNTTRCTPSQSQSQI</sequence>
<dbReference type="AlphaFoldDB" id="A0A166EZY7"/>
<keyword evidence="3" id="KW-1185">Reference proteome</keyword>
<organism evidence="2 3">
    <name type="scientific">Daucus carota subsp. sativus</name>
    <name type="common">Carrot</name>
    <dbReference type="NCBI Taxonomy" id="79200"/>
    <lineage>
        <taxon>Eukaryota</taxon>
        <taxon>Viridiplantae</taxon>
        <taxon>Streptophyta</taxon>
        <taxon>Embryophyta</taxon>
        <taxon>Tracheophyta</taxon>
        <taxon>Spermatophyta</taxon>
        <taxon>Magnoliopsida</taxon>
        <taxon>eudicotyledons</taxon>
        <taxon>Gunneridae</taxon>
        <taxon>Pentapetalae</taxon>
        <taxon>asterids</taxon>
        <taxon>campanulids</taxon>
        <taxon>Apiales</taxon>
        <taxon>Apiaceae</taxon>
        <taxon>Apioideae</taxon>
        <taxon>Scandiceae</taxon>
        <taxon>Daucinae</taxon>
        <taxon>Daucus</taxon>
        <taxon>Daucus sect. Daucus</taxon>
    </lineage>
</organism>
<evidence type="ECO:0000313" key="2">
    <source>
        <dbReference type="EMBL" id="WOG89823.1"/>
    </source>
</evidence>
<name>A0A166EZY7_DAUCS</name>
<feature type="compositionally biased region" description="Polar residues" evidence="1">
    <location>
        <begin position="44"/>
        <end position="54"/>
    </location>
</feature>
<reference evidence="2" key="1">
    <citation type="journal article" date="2016" name="Nat. Genet.">
        <title>A high-quality carrot genome assembly provides new insights into carotenoid accumulation and asterid genome evolution.</title>
        <authorList>
            <person name="Iorizzo M."/>
            <person name="Ellison S."/>
            <person name="Senalik D."/>
            <person name="Zeng P."/>
            <person name="Satapoomin P."/>
            <person name="Huang J."/>
            <person name="Bowman M."/>
            <person name="Iovene M."/>
            <person name="Sanseverino W."/>
            <person name="Cavagnaro P."/>
            <person name="Yildiz M."/>
            <person name="Macko-Podgorni A."/>
            <person name="Moranska E."/>
            <person name="Grzebelus E."/>
            <person name="Grzebelus D."/>
            <person name="Ashrafi H."/>
            <person name="Zheng Z."/>
            <person name="Cheng S."/>
            <person name="Spooner D."/>
            <person name="Van Deynze A."/>
            <person name="Simon P."/>
        </authorList>
    </citation>
    <scope>NUCLEOTIDE SEQUENCE</scope>
    <source>
        <tissue evidence="2">Leaf</tissue>
    </source>
</reference>
<dbReference type="Proteomes" id="UP000077755">
    <property type="component" value="Chromosome 2"/>
</dbReference>
<protein>
    <submittedName>
        <fullName evidence="2">Uncharacterized protein</fullName>
    </submittedName>
</protein>
<dbReference type="Gramene" id="KZN07181">
    <property type="protein sequence ID" value="KZN07181"/>
    <property type="gene ID" value="DCAR_008018"/>
</dbReference>
<reference evidence="2" key="2">
    <citation type="submission" date="2022-03" db="EMBL/GenBank/DDBJ databases">
        <title>Draft title - Genomic analysis of global carrot germplasm unveils the trajectory of domestication and the origin of high carotenoid orange carrot.</title>
        <authorList>
            <person name="Iorizzo M."/>
            <person name="Ellison S."/>
            <person name="Senalik D."/>
            <person name="Macko-Podgorni A."/>
            <person name="Grzebelus D."/>
            <person name="Bostan H."/>
            <person name="Rolling W."/>
            <person name="Curaba J."/>
            <person name="Simon P."/>
        </authorList>
    </citation>
    <scope>NUCLEOTIDE SEQUENCE</scope>
    <source>
        <tissue evidence="2">Leaf</tissue>
    </source>
</reference>
<accession>A0A166EZY7</accession>
<evidence type="ECO:0000256" key="1">
    <source>
        <dbReference type="SAM" id="MobiDB-lite"/>
    </source>
</evidence>
<evidence type="ECO:0000313" key="3">
    <source>
        <dbReference type="Proteomes" id="UP000077755"/>
    </source>
</evidence>
<proteinExistence type="predicted"/>
<dbReference type="EMBL" id="CP093344">
    <property type="protein sequence ID" value="WOG89823.1"/>
    <property type="molecule type" value="Genomic_DNA"/>
</dbReference>
<feature type="region of interest" description="Disordered" evidence="1">
    <location>
        <begin position="1"/>
        <end position="54"/>
    </location>
</feature>